<dbReference type="PANTHER" id="PTHR10694">
    <property type="entry name" value="LYSINE-SPECIFIC DEMETHYLASE"/>
    <property type="match status" value="1"/>
</dbReference>
<dbReference type="HOGENOM" id="CLU_001442_6_0_1"/>
<dbReference type="PaxDb" id="55529-EKX50838"/>
<gene>
    <name evidence="2" type="ORF">GUITHDRAFT_66646</name>
</gene>
<dbReference type="PROSITE" id="PS51184">
    <property type="entry name" value="JMJC"/>
    <property type="match status" value="1"/>
</dbReference>
<feature type="domain" description="JmjC" evidence="1">
    <location>
        <begin position="104"/>
        <end position="266"/>
    </location>
</feature>
<evidence type="ECO:0000259" key="1">
    <source>
        <dbReference type="PROSITE" id="PS51184"/>
    </source>
</evidence>
<protein>
    <recommendedName>
        <fullName evidence="1">JmjC domain-containing protein</fullName>
    </recommendedName>
</protein>
<dbReference type="GO" id="GO:0032454">
    <property type="term" value="F:histone H3K9 demethylase activity"/>
    <property type="evidence" value="ECO:0007669"/>
    <property type="project" value="TreeGrafter"/>
</dbReference>
<dbReference type="OMA" id="CTITTFY"/>
<evidence type="ECO:0000313" key="4">
    <source>
        <dbReference type="Proteomes" id="UP000011087"/>
    </source>
</evidence>
<reference evidence="2 4" key="1">
    <citation type="journal article" date="2012" name="Nature">
        <title>Algal genomes reveal evolutionary mosaicism and the fate of nucleomorphs.</title>
        <authorList>
            <consortium name="DOE Joint Genome Institute"/>
            <person name="Curtis B.A."/>
            <person name="Tanifuji G."/>
            <person name="Burki F."/>
            <person name="Gruber A."/>
            <person name="Irimia M."/>
            <person name="Maruyama S."/>
            <person name="Arias M.C."/>
            <person name="Ball S.G."/>
            <person name="Gile G.H."/>
            <person name="Hirakawa Y."/>
            <person name="Hopkins J.F."/>
            <person name="Kuo A."/>
            <person name="Rensing S.A."/>
            <person name="Schmutz J."/>
            <person name="Symeonidi A."/>
            <person name="Elias M."/>
            <person name="Eveleigh R.J."/>
            <person name="Herman E.K."/>
            <person name="Klute M.J."/>
            <person name="Nakayama T."/>
            <person name="Obornik M."/>
            <person name="Reyes-Prieto A."/>
            <person name="Armbrust E.V."/>
            <person name="Aves S.J."/>
            <person name="Beiko R.G."/>
            <person name="Coutinho P."/>
            <person name="Dacks J.B."/>
            <person name="Durnford D.G."/>
            <person name="Fast N.M."/>
            <person name="Green B.R."/>
            <person name="Grisdale C.J."/>
            <person name="Hempel F."/>
            <person name="Henrissat B."/>
            <person name="Hoppner M.P."/>
            <person name="Ishida K."/>
            <person name="Kim E."/>
            <person name="Koreny L."/>
            <person name="Kroth P.G."/>
            <person name="Liu Y."/>
            <person name="Malik S.B."/>
            <person name="Maier U.G."/>
            <person name="McRose D."/>
            <person name="Mock T."/>
            <person name="Neilson J.A."/>
            <person name="Onodera N.T."/>
            <person name="Poole A.M."/>
            <person name="Pritham E.J."/>
            <person name="Richards T.A."/>
            <person name="Rocap G."/>
            <person name="Roy S.W."/>
            <person name="Sarai C."/>
            <person name="Schaack S."/>
            <person name="Shirato S."/>
            <person name="Slamovits C.H."/>
            <person name="Spencer D.F."/>
            <person name="Suzuki S."/>
            <person name="Worden A.Z."/>
            <person name="Zauner S."/>
            <person name="Barry K."/>
            <person name="Bell C."/>
            <person name="Bharti A.K."/>
            <person name="Crow J.A."/>
            <person name="Grimwood J."/>
            <person name="Kramer R."/>
            <person name="Lindquist E."/>
            <person name="Lucas S."/>
            <person name="Salamov A."/>
            <person name="McFadden G.I."/>
            <person name="Lane C.E."/>
            <person name="Keeling P.J."/>
            <person name="Gray M.W."/>
            <person name="Grigoriev I.V."/>
            <person name="Archibald J.M."/>
        </authorList>
    </citation>
    <scope>NUCLEOTIDE SEQUENCE</scope>
    <source>
        <strain evidence="2 4">CCMP2712</strain>
    </source>
</reference>
<dbReference type="OrthoDB" id="9547406at2759"/>
<dbReference type="STRING" id="905079.L1JRZ1"/>
<dbReference type="SMART" id="SM00558">
    <property type="entry name" value="JmjC"/>
    <property type="match status" value="1"/>
</dbReference>
<organism evidence="2">
    <name type="scientific">Guillardia theta (strain CCMP2712)</name>
    <name type="common">Cryptophyte</name>
    <dbReference type="NCBI Taxonomy" id="905079"/>
    <lineage>
        <taxon>Eukaryota</taxon>
        <taxon>Cryptophyceae</taxon>
        <taxon>Pyrenomonadales</taxon>
        <taxon>Geminigeraceae</taxon>
        <taxon>Guillardia</taxon>
    </lineage>
</organism>
<dbReference type="RefSeq" id="XP_005837818.1">
    <property type="nucleotide sequence ID" value="XM_005837761.1"/>
</dbReference>
<evidence type="ECO:0000313" key="3">
    <source>
        <dbReference type="EnsemblProtists" id="EKX50838"/>
    </source>
</evidence>
<sequence length="290" mass="33161">MENSVRCAQRKSFSQEVDDGLLDFMIPRPIEQNSVGRKGIYRQYHVVKPSTTLQQYRKLALSPARRPPRGDAAMLERRFWTSLGTEALSPPVYGADVVGSSLFEDMAGEWNLKELKTMLQGRVQALPGVTSSSLYVGMWRTTFAWHTEDYELGAINFNHMGARKQWYAVPRSARARFQALCDELFPREKRKCEAYMRHKTFMIAPSRLREVGIPVFYCIQEPGEFVITLPGAFHCGFNHGFNIAEACNYAVPSWIPLGLQATRCICRPGTVEIDMRVFKEEGQREVEHQE</sequence>
<accession>L1JRZ1</accession>
<reference evidence="4" key="2">
    <citation type="submission" date="2012-11" db="EMBL/GenBank/DDBJ databases">
        <authorList>
            <person name="Kuo A."/>
            <person name="Curtis B.A."/>
            <person name="Tanifuji G."/>
            <person name="Burki F."/>
            <person name="Gruber A."/>
            <person name="Irimia M."/>
            <person name="Maruyama S."/>
            <person name="Arias M.C."/>
            <person name="Ball S.G."/>
            <person name="Gile G.H."/>
            <person name="Hirakawa Y."/>
            <person name="Hopkins J.F."/>
            <person name="Rensing S.A."/>
            <person name="Schmutz J."/>
            <person name="Symeonidi A."/>
            <person name="Elias M."/>
            <person name="Eveleigh R.J."/>
            <person name="Herman E.K."/>
            <person name="Klute M.J."/>
            <person name="Nakayama T."/>
            <person name="Obornik M."/>
            <person name="Reyes-Prieto A."/>
            <person name="Armbrust E.V."/>
            <person name="Aves S.J."/>
            <person name="Beiko R.G."/>
            <person name="Coutinho P."/>
            <person name="Dacks J.B."/>
            <person name="Durnford D.G."/>
            <person name="Fast N.M."/>
            <person name="Green B.R."/>
            <person name="Grisdale C."/>
            <person name="Hempe F."/>
            <person name="Henrissat B."/>
            <person name="Hoppner M.P."/>
            <person name="Ishida K.-I."/>
            <person name="Kim E."/>
            <person name="Koreny L."/>
            <person name="Kroth P.G."/>
            <person name="Liu Y."/>
            <person name="Malik S.-B."/>
            <person name="Maier U.G."/>
            <person name="McRose D."/>
            <person name="Mock T."/>
            <person name="Neilson J.A."/>
            <person name="Onodera N.T."/>
            <person name="Poole A.M."/>
            <person name="Pritham E.J."/>
            <person name="Richards T.A."/>
            <person name="Rocap G."/>
            <person name="Roy S.W."/>
            <person name="Sarai C."/>
            <person name="Schaack S."/>
            <person name="Shirato S."/>
            <person name="Slamovits C.H."/>
            <person name="Spencer D.F."/>
            <person name="Suzuki S."/>
            <person name="Worden A.Z."/>
            <person name="Zauner S."/>
            <person name="Barry K."/>
            <person name="Bell C."/>
            <person name="Bharti A.K."/>
            <person name="Crow J.A."/>
            <person name="Grimwood J."/>
            <person name="Kramer R."/>
            <person name="Lindquist E."/>
            <person name="Lucas S."/>
            <person name="Salamov A."/>
            <person name="McFadden G.I."/>
            <person name="Lane C.E."/>
            <person name="Keeling P.J."/>
            <person name="Gray M.W."/>
            <person name="Grigoriev I.V."/>
            <person name="Archibald J.M."/>
        </authorList>
    </citation>
    <scope>NUCLEOTIDE SEQUENCE</scope>
    <source>
        <strain evidence="4">CCMP2712</strain>
    </source>
</reference>
<dbReference type="InterPro" id="IPR003347">
    <property type="entry name" value="JmjC_dom"/>
</dbReference>
<evidence type="ECO:0000313" key="2">
    <source>
        <dbReference type="EMBL" id="EKX50838.1"/>
    </source>
</evidence>
<dbReference type="eggNOG" id="KOG0958">
    <property type="taxonomic scope" value="Eukaryota"/>
</dbReference>
<dbReference type="Pfam" id="PF02373">
    <property type="entry name" value="JmjC"/>
    <property type="match status" value="1"/>
</dbReference>
<dbReference type="SUPFAM" id="SSF51197">
    <property type="entry name" value="Clavaminate synthase-like"/>
    <property type="match status" value="1"/>
</dbReference>
<dbReference type="PANTHER" id="PTHR10694:SF7">
    <property type="entry name" value="[HISTONE H3]-TRIMETHYL-L-LYSINE(9) DEMETHYLASE"/>
    <property type="match status" value="1"/>
</dbReference>
<feature type="non-terminal residue" evidence="2">
    <location>
        <position position="290"/>
    </location>
</feature>
<dbReference type="GO" id="GO:0005634">
    <property type="term" value="C:nucleus"/>
    <property type="evidence" value="ECO:0007669"/>
    <property type="project" value="TreeGrafter"/>
</dbReference>
<dbReference type="EnsemblProtists" id="EKX50838">
    <property type="protein sequence ID" value="EKX50838"/>
    <property type="gene ID" value="GUITHDRAFT_66646"/>
</dbReference>
<name>L1JRZ1_GUITC</name>
<reference evidence="3" key="3">
    <citation type="submission" date="2015-06" db="UniProtKB">
        <authorList>
            <consortium name="EnsemblProtists"/>
        </authorList>
    </citation>
    <scope>IDENTIFICATION</scope>
</reference>
<dbReference type="GeneID" id="17307493"/>
<dbReference type="EMBL" id="JH992977">
    <property type="protein sequence ID" value="EKX50838.1"/>
    <property type="molecule type" value="Genomic_DNA"/>
</dbReference>
<dbReference type="Gene3D" id="2.60.120.650">
    <property type="entry name" value="Cupin"/>
    <property type="match status" value="1"/>
</dbReference>
<dbReference type="AlphaFoldDB" id="L1JRZ1"/>
<dbReference type="KEGG" id="gtt:GUITHDRAFT_66646"/>
<dbReference type="GO" id="GO:0051864">
    <property type="term" value="F:histone H3K36 demethylase activity"/>
    <property type="evidence" value="ECO:0007669"/>
    <property type="project" value="TreeGrafter"/>
</dbReference>
<keyword evidence="4" id="KW-1185">Reference proteome</keyword>
<dbReference type="Proteomes" id="UP000011087">
    <property type="component" value="Unassembled WGS sequence"/>
</dbReference>
<dbReference type="GO" id="GO:0000785">
    <property type="term" value="C:chromatin"/>
    <property type="evidence" value="ECO:0007669"/>
    <property type="project" value="TreeGrafter"/>
</dbReference>
<dbReference type="GO" id="GO:0010468">
    <property type="term" value="P:regulation of gene expression"/>
    <property type="evidence" value="ECO:0007669"/>
    <property type="project" value="TreeGrafter"/>
</dbReference>
<proteinExistence type="predicted"/>